<name>A0ABT1FHT1_9GAMM</name>
<dbReference type="Proteomes" id="UP001204615">
    <property type="component" value="Unassembled WGS sequence"/>
</dbReference>
<feature type="region of interest" description="Disordered" evidence="1">
    <location>
        <begin position="228"/>
        <end position="249"/>
    </location>
</feature>
<feature type="chain" id="PRO_5046310167" evidence="2">
    <location>
        <begin position="25"/>
        <end position="271"/>
    </location>
</feature>
<proteinExistence type="predicted"/>
<reference evidence="3 4" key="1">
    <citation type="submission" date="2022-06" db="EMBL/GenBank/DDBJ databases">
        <title>Dyella sp. Sa strain:Sa Genome sequencing.</title>
        <authorList>
            <person name="Park S."/>
        </authorList>
    </citation>
    <scope>NUCLEOTIDE SEQUENCE [LARGE SCALE GENOMIC DNA]</scope>
    <source>
        <strain evidence="3 4">Sa</strain>
    </source>
</reference>
<evidence type="ECO:0000313" key="3">
    <source>
        <dbReference type="EMBL" id="MCP1375678.1"/>
    </source>
</evidence>
<evidence type="ECO:0000256" key="1">
    <source>
        <dbReference type="SAM" id="MobiDB-lite"/>
    </source>
</evidence>
<keyword evidence="2" id="KW-0732">Signal</keyword>
<accession>A0ABT1FHT1</accession>
<evidence type="ECO:0000256" key="2">
    <source>
        <dbReference type="SAM" id="SignalP"/>
    </source>
</evidence>
<organism evidence="3 4">
    <name type="scientific">Dyella lutea</name>
    <dbReference type="NCBI Taxonomy" id="2950441"/>
    <lineage>
        <taxon>Bacteria</taxon>
        <taxon>Pseudomonadati</taxon>
        <taxon>Pseudomonadota</taxon>
        <taxon>Gammaproteobacteria</taxon>
        <taxon>Lysobacterales</taxon>
        <taxon>Rhodanobacteraceae</taxon>
        <taxon>Dyella</taxon>
    </lineage>
</organism>
<protein>
    <submittedName>
        <fullName evidence="3">Uncharacterized protein</fullName>
    </submittedName>
</protein>
<feature type="signal peptide" evidence="2">
    <location>
        <begin position="1"/>
        <end position="24"/>
    </location>
</feature>
<evidence type="ECO:0000313" key="4">
    <source>
        <dbReference type="Proteomes" id="UP001204615"/>
    </source>
</evidence>
<gene>
    <name evidence="3" type="ORF">NC595_16650</name>
</gene>
<dbReference type="EMBL" id="JAMZEK010000004">
    <property type="protein sequence ID" value="MCP1375678.1"/>
    <property type="molecule type" value="Genomic_DNA"/>
</dbReference>
<comment type="caution">
    <text evidence="3">The sequence shown here is derived from an EMBL/GenBank/DDBJ whole genome shotgun (WGS) entry which is preliminary data.</text>
</comment>
<sequence length="271" mass="29388">MPFARTLPILVLLLCGMHATLARAACAQADAIVRHAYPNARPDPDGGYRLGERSITPSSDDIGDAGDVVCKVWPEHPELTLALVPLMSPGSDQGNEGDLDLLLLDSGNLKLLQRLRLPGYMDDDAIRIEDIKLDTARYRLAPGTLAFGIRKTLEGSSGPDPFEEVDLSLYAVINGKLRTVLDGLAVSRSNGDWDTQCAGTFDSRHLLLSTGDAMTRGLADIDISGSDDTHASRLDSHQQCTDTPGKHRPIKARLHYDGQHYVVPKELASLQ</sequence>
<dbReference type="RefSeq" id="WP_253568396.1">
    <property type="nucleotide sequence ID" value="NZ_JAMZEK010000004.1"/>
</dbReference>
<keyword evidence="4" id="KW-1185">Reference proteome</keyword>